<dbReference type="Pfam" id="PF04134">
    <property type="entry name" value="DCC1-like"/>
    <property type="match status" value="1"/>
</dbReference>
<dbReference type="OrthoDB" id="9785438at2"/>
<keyword evidence="1" id="KW-0472">Membrane</keyword>
<dbReference type="InterPro" id="IPR007263">
    <property type="entry name" value="DCC1-like"/>
</dbReference>
<dbReference type="RefSeq" id="WP_107013693.1">
    <property type="nucleotide sequence ID" value="NZ_CP028136.1"/>
</dbReference>
<organism evidence="2 3">
    <name type="scientific">Christiangramia fulva</name>
    <dbReference type="NCBI Taxonomy" id="2126553"/>
    <lineage>
        <taxon>Bacteria</taxon>
        <taxon>Pseudomonadati</taxon>
        <taxon>Bacteroidota</taxon>
        <taxon>Flavobacteriia</taxon>
        <taxon>Flavobacteriales</taxon>
        <taxon>Flavobacteriaceae</taxon>
        <taxon>Christiangramia</taxon>
    </lineage>
</organism>
<keyword evidence="1" id="KW-1133">Transmembrane helix</keyword>
<evidence type="ECO:0000313" key="2">
    <source>
        <dbReference type="EMBL" id="AVR46922.1"/>
    </source>
</evidence>
<keyword evidence="1" id="KW-0812">Transmembrane</keyword>
<name>A0A2R3Z9R4_9FLAO</name>
<feature type="transmembrane region" description="Helical" evidence="1">
    <location>
        <begin position="136"/>
        <end position="153"/>
    </location>
</feature>
<dbReference type="EMBL" id="CP028136">
    <property type="protein sequence ID" value="AVR46922.1"/>
    <property type="molecule type" value="Genomic_DNA"/>
</dbReference>
<dbReference type="GO" id="GO:0015035">
    <property type="term" value="F:protein-disulfide reductase activity"/>
    <property type="evidence" value="ECO:0007669"/>
    <property type="project" value="InterPro"/>
</dbReference>
<reference evidence="3" key="1">
    <citation type="submission" date="2018-03" db="EMBL/GenBank/DDBJ databases">
        <title>Gramella fulva sp. nov., isolated from a dry surface of tidal flat.</title>
        <authorList>
            <person name="Hwang S.H."/>
            <person name="Hwang W.M."/>
            <person name="Kang K."/>
            <person name="Ahn T.-Y."/>
        </authorList>
    </citation>
    <scope>NUCLEOTIDE SEQUENCE [LARGE SCALE GENOMIC DNA]</scope>
    <source>
        <strain evidence="3">SH35</strain>
    </source>
</reference>
<accession>A0A2R3Z9R4</accession>
<gene>
    <name evidence="2" type="ORF">C7S20_17560</name>
</gene>
<dbReference type="Proteomes" id="UP000241507">
    <property type="component" value="Chromosome"/>
</dbReference>
<keyword evidence="3" id="KW-1185">Reference proteome</keyword>
<proteinExistence type="predicted"/>
<dbReference type="KEGG" id="grs:C7S20_17560"/>
<protein>
    <submittedName>
        <fullName evidence="2">Thiol-disulfide oxidoreductase</fullName>
    </submittedName>
</protein>
<sequence length="154" mass="18512">MFGKIHKTSSLPTQPVLVWDGKCGFCKFWKTRWQAHSPTTIRFCTFQDCAEEFPDIPLKEFKKASRLIEPDGKVYSGPDSAYRILWHQGDQKWHNWYFSYSWFRKISNLGYNHIAKNRHFYFRLTKFLVGKDPLNFKFYWLFYLGILVLIIILL</sequence>
<dbReference type="AlphaFoldDB" id="A0A2R3Z9R4"/>
<evidence type="ECO:0000256" key="1">
    <source>
        <dbReference type="SAM" id="Phobius"/>
    </source>
</evidence>
<evidence type="ECO:0000313" key="3">
    <source>
        <dbReference type="Proteomes" id="UP000241507"/>
    </source>
</evidence>